<protein>
    <recommendedName>
        <fullName evidence="1">SpoVT-AbrB domain-containing protein</fullName>
    </recommendedName>
</protein>
<evidence type="ECO:0000313" key="2">
    <source>
        <dbReference type="EMBL" id="KPU60443.1"/>
    </source>
</evidence>
<dbReference type="GO" id="GO:0003677">
    <property type="term" value="F:DNA binding"/>
    <property type="evidence" value="ECO:0007669"/>
    <property type="project" value="InterPro"/>
</dbReference>
<dbReference type="Proteomes" id="UP000050349">
    <property type="component" value="Unassembled WGS sequence"/>
</dbReference>
<evidence type="ECO:0000313" key="3">
    <source>
        <dbReference type="Proteomes" id="UP000050349"/>
    </source>
</evidence>
<evidence type="ECO:0000259" key="1">
    <source>
        <dbReference type="Pfam" id="PF04014"/>
    </source>
</evidence>
<name>A0A0P8X3R3_PSEFL</name>
<feature type="domain" description="SpoVT-AbrB" evidence="1">
    <location>
        <begin position="25"/>
        <end position="58"/>
    </location>
</feature>
<dbReference type="Pfam" id="PF04014">
    <property type="entry name" value="MazE_antitoxin"/>
    <property type="match status" value="1"/>
</dbReference>
<dbReference type="InterPro" id="IPR037914">
    <property type="entry name" value="SpoVT-AbrB_sf"/>
</dbReference>
<organism evidence="2 3">
    <name type="scientific">Pseudomonas fluorescens</name>
    <dbReference type="NCBI Taxonomy" id="294"/>
    <lineage>
        <taxon>Bacteria</taxon>
        <taxon>Pseudomonadati</taxon>
        <taxon>Pseudomonadota</taxon>
        <taxon>Gammaproteobacteria</taxon>
        <taxon>Pseudomonadales</taxon>
        <taxon>Pseudomonadaceae</taxon>
        <taxon>Pseudomonas</taxon>
    </lineage>
</organism>
<dbReference type="EMBL" id="LJXB01000068">
    <property type="protein sequence ID" value="KPU60443.1"/>
    <property type="molecule type" value="Genomic_DNA"/>
</dbReference>
<proteinExistence type="predicted"/>
<dbReference type="SUPFAM" id="SSF89447">
    <property type="entry name" value="AbrB/MazE/MraZ-like"/>
    <property type="match status" value="1"/>
</dbReference>
<reference evidence="2 3" key="1">
    <citation type="submission" date="2015-09" db="EMBL/GenBank/DDBJ databases">
        <authorList>
            <person name="Jackson K.R."/>
            <person name="Lunt B.L."/>
            <person name="Fisher J.N.B."/>
            <person name="Gardner A.V."/>
            <person name="Bailey M.E."/>
            <person name="Deus L.M."/>
            <person name="Earl A.S."/>
            <person name="Gibby P.D."/>
            <person name="Hartmann K.A."/>
            <person name="Liu J.E."/>
            <person name="Manci A.M."/>
            <person name="Nielsen D.A."/>
            <person name="Solomon M.B."/>
            <person name="Breakwell D.P."/>
            <person name="Burnett S.H."/>
            <person name="Grose J.H."/>
        </authorList>
    </citation>
    <scope>NUCLEOTIDE SEQUENCE [LARGE SCALE GENOMIC DNA]</scope>
    <source>
        <strain evidence="2 3">S613</strain>
    </source>
</reference>
<gene>
    <name evidence="2" type="ORF">AN403_4213</name>
</gene>
<dbReference type="PATRIC" id="fig|294.162.peg.1874"/>
<sequence>MTEARCWIVKCQDAADGSGDLIIDVPPELLASSRLNIGDVLTIEVIDGAIVLTPKSSDSAPGRCNQARPD</sequence>
<dbReference type="AlphaFoldDB" id="A0A0P8X3R3"/>
<comment type="caution">
    <text evidence="2">The sequence shown here is derived from an EMBL/GenBank/DDBJ whole genome shotgun (WGS) entry which is preliminary data.</text>
</comment>
<accession>A0A0P8X3R3</accession>
<dbReference type="InterPro" id="IPR007159">
    <property type="entry name" value="SpoVT-AbrB_dom"/>
</dbReference>